<dbReference type="WBParaSite" id="TREG1_13350.1">
    <property type="protein sequence ID" value="TREG1_13350.1"/>
    <property type="gene ID" value="TREG1_13350"/>
</dbReference>
<proteinExistence type="predicted"/>
<evidence type="ECO:0000313" key="2">
    <source>
        <dbReference type="WBParaSite" id="TREG1_13350.1"/>
    </source>
</evidence>
<dbReference type="Proteomes" id="UP000050795">
    <property type="component" value="Unassembled WGS sequence"/>
</dbReference>
<name>A0AA85J6G0_TRIRE</name>
<reference evidence="2" key="2">
    <citation type="submission" date="2023-11" db="UniProtKB">
        <authorList>
            <consortium name="WormBaseParasite"/>
        </authorList>
    </citation>
    <scope>IDENTIFICATION</scope>
</reference>
<dbReference type="AlphaFoldDB" id="A0AA85J6G0"/>
<organism evidence="1 2">
    <name type="scientific">Trichobilharzia regenti</name>
    <name type="common">Nasal bird schistosome</name>
    <dbReference type="NCBI Taxonomy" id="157069"/>
    <lineage>
        <taxon>Eukaryota</taxon>
        <taxon>Metazoa</taxon>
        <taxon>Spiralia</taxon>
        <taxon>Lophotrochozoa</taxon>
        <taxon>Platyhelminthes</taxon>
        <taxon>Trematoda</taxon>
        <taxon>Digenea</taxon>
        <taxon>Strigeidida</taxon>
        <taxon>Schistosomatoidea</taxon>
        <taxon>Schistosomatidae</taxon>
        <taxon>Trichobilharzia</taxon>
    </lineage>
</organism>
<sequence>MVTRDVNVRLNVEERVKERLCFKKPTVAQMKRLSIPAQPFIEPLSQLQEFQEYNKIESVHKRARKALAKRDSCSSSRGEKFRRLMPFERDEPMKRVVPQRVESPFFPEDEPPLIVPDAGNELLTQSSVQRSHPYGPHPGVCATSQLLDEVASYEERLTY</sequence>
<reference evidence="1" key="1">
    <citation type="submission" date="2022-06" db="EMBL/GenBank/DDBJ databases">
        <authorList>
            <person name="Berger JAMES D."/>
            <person name="Berger JAMES D."/>
        </authorList>
    </citation>
    <scope>NUCLEOTIDE SEQUENCE [LARGE SCALE GENOMIC DNA]</scope>
</reference>
<accession>A0AA85J6G0</accession>
<evidence type="ECO:0000313" key="1">
    <source>
        <dbReference type="Proteomes" id="UP000050795"/>
    </source>
</evidence>
<keyword evidence="1" id="KW-1185">Reference proteome</keyword>
<protein>
    <submittedName>
        <fullName evidence="2">Uncharacterized protein</fullName>
    </submittedName>
</protein>